<keyword evidence="4" id="KW-1185">Reference proteome</keyword>
<evidence type="ECO:0000313" key="3">
    <source>
        <dbReference type="EMBL" id="KAL2842195.1"/>
    </source>
</evidence>
<evidence type="ECO:0000313" key="4">
    <source>
        <dbReference type="Proteomes" id="UP001610446"/>
    </source>
</evidence>
<organism evidence="3 4">
    <name type="scientific">Aspergillus pseudoustus</name>
    <dbReference type="NCBI Taxonomy" id="1810923"/>
    <lineage>
        <taxon>Eukaryota</taxon>
        <taxon>Fungi</taxon>
        <taxon>Dikarya</taxon>
        <taxon>Ascomycota</taxon>
        <taxon>Pezizomycotina</taxon>
        <taxon>Eurotiomycetes</taxon>
        <taxon>Eurotiomycetidae</taxon>
        <taxon>Eurotiales</taxon>
        <taxon>Aspergillaceae</taxon>
        <taxon>Aspergillus</taxon>
        <taxon>Aspergillus subgen. Nidulantes</taxon>
    </lineage>
</organism>
<dbReference type="Pfam" id="PF00010">
    <property type="entry name" value="HLH"/>
    <property type="match status" value="1"/>
</dbReference>
<reference evidence="3 4" key="1">
    <citation type="submission" date="2024-07" db="EMBL/GenBank/DDBJ databases">
        <title>Section-level genome sequencing and comparative genomics of Aspergillus sections Usti and Cavernicolus.</title>
        <authorList>
            <consortium name="Lawrence Berkeley National Laboratory"/>
            <person name="Nybo J.L."/>
            <person name="Vesth T.C."/>
            <person name="Theobald S."/>
            <person name="Frisvad J.C."/>
            <person name="Larsen T.O."/>
            <person name="Kjaerboelling I."/>
            <person name="Rothschild-Mancinelli K."/>
            <person name="Lyhne E.K."/>
            <person name="Kogle M.E."/>
            <person name="Barry K."/>
            <person name="Clum A."/>
            <person name="Na H."/>
            <person name="Ledsgaard L."/>
            <person name="Lin J."/>
            <person name="Lipzen A."/>
            <person name="Kuo A."/>
            <person name="Riley R."/>
            <person name="Mondo S."/>
            <person name="Labutti K."/>
            <person name="Haridas S."/>
            <person name="Pangalinan J."/>
            <person name="Salamov A.A."/>
            <person name="Simmons B.A."/>
            <person name="Magnuson J.K."/>
            <person name="Chen J."/>
            <person name="Drula E."/>
            <person name="Henrissat B."/>
            <person name="Wiebenga A."/>
            <person name="Lubbers R.J."/>
            <person name="Gomes A.C."/>
            <person name="Makela M.R."/>
            <person name="Stajich J."/>
            <person name="Grigoriev I.V."/>
            <person name="Mortensen U.H."/>
            <person name="De Vries R.P."/>
            <person name="Baker S.E."/>
            <person name="Andersen M.R."/>
        </authorList>
    </citation>
    <scope>NUCLEOTIDE SEQUENCE [LARGE SCALE GENOMIC DNA]</scope>
    <source>
        <strain evidence="3 4">CBS 123904</strain>
    </source>
</reference>
<dbReference type="InterPro" id="IPR011598">
    <property type="entry name" value="bHLH_dom"/>
</dbReference>
<name>A0ABR4JQ82_9EURO</name>
<evidence type="ECO:0000256" key="1">
    <source>
        <dbReference type="SAM" id="MobiDB-lite"/>
    </source>
</evidence>
<protein>
    <recommendedName>
        <fullName evidence="2">BHLH domain-containing protein</fullName>
    </recommendedName>
</protein>
<feature type="region of interest" description="Disordered" evidence="1">
    <location>
        <begin position="22"/>
        <end position="54"/>
    </location>
</feature>
<dbReference type="InterPro" id="IPR036638">
    <property type="entry name" value="HLH_DNA-bd_sf"/>
</dbReference>
<feature type="region of interest" description="Disordered" evidence="1">
    <location>
        <begin position="173"/>
        <end position="202"/>
    </location>
</feature>
<feature type="region of interest" description="Disordered" evidence="1">
    <location>
        <begin position="68"/>
        <end position="87"/>
    </location>
</feature>
<feature type="domain" description="BHLH" evidence="2">
    <location>
        <begin position="100"/>
        <end position="155"/>
    </location>
</feature>
<sequence>MAMALHSSLTLSLVLTNKINNGHTRHSSATSTSTATPATTALRAGSPRKRSLPYPSSAITRKLIEIRPKGGPRQTLSKRRSQHMGCSLANQTAPTTTLEVRRQQHADAQKYQRDRMKAALDRMARLMEMGGVAGEGTGGTKAQLLEAAVEYMQHLQGQVEELRAGGSRGLMEAMGSDPSSGHATRNVGPGGETAQECDARVD</sequence>
<evidence type="ECO:0000259" key="2">
    <source>
        <dbReference type="PROSITE" id="PS50888"/>
    </source>
</evidence>
<comment type="caution">
    <text evidence="3">The sequence shown here is derived from an EMBL/GenBank/DDBJ whole genome shotgun (WGS) entry which is preliminary data.</text>
</comment>
<dbReference type="Gene3D" id="4.10.280.10">
    <property type="entry name" value="Helix-loop-helix DNA-binding domain"/>
    <property type="match status" value="1"/>
</dbReference>
<proteinExistence type="predicted"/>
<dbReference type="SUPFAM" id="SSF47459">
    <property type="entry name" value="HLH, helix-loop-helix DNA-binding domain"/>
    <property type="match status" value="1"/>
</dbReference>
<dbReference type="PROSITE" id="PS50888">
    <property type="entry name" value="BHLH"/>
    <property type="match status" value="1"/>
</dbReference>
<feature type="compositionally biased region" description="Low complexity" evidence="1">
    <location>
        <begin position="27"/>
        <end position="41"/>
    </location>
</feature>
<gene>
    <name evidence="3" type="ORF">BJY01DRAFT_249238</name>
</gene>
<accession>A0ABR4JQ82</accession>
<dbReference type="Proteomes" id="UP001610446">
    <property type="component" value="Unassembled WGS sequence"/>
</dbReference>
<dbReference type="EMBL" id="JBFXLU010000102">
    <property type="protein sequence ID" value="KAL2842195.1"/>
    <property type="molecule type" value="Genomic_DNA"/>
</dbReference>